<name>A0A1B3WE21_9FIRM</name>
<sequence>MGFDITYHPISVEQMTQWYFSKLLDVADGNIAALEKIGEEYHLKPFFMNEYIDTMRVASKVEENIAFEKLHVFYIAIVQGYFSPYYYTRGTAFSFLMDDKPQMKKYVTPWEQLKPDFIHSPVNGGLVENYSGGVYIAPEQVVQLLDDYEKQEETRKIIDDFYVQNLPVFIKALQYAKENNLGLLEASEVVEPNPLDLNNSESYSNLLNCDTEGALIYEKIALKQLGRFIQESEKNKEQSNLSTKIKNGIQNLLKKLPFGKNKE</sequence>
<dbReference type="AlphaFoldDB" id="A0A1B3WE21"/>
<dbReference type="EMBL" id="CP017037">
    <property type="protein sequence ID" value="AOH39165.1"/>
    <property type="molecule type" value="Genomic_DNA"/>
</dbReference>
<evidence type="ECO:0000313" key="1">
    <source>
        <dbReference type="EMBL" id="AOH39165.1"/>
    </source>
</evidence>
<proteinExistence type="predicted"/>
<organism evidence="1 2">
    <name type="scientific">Dialister pneumosintes</name>
    <dbReference type="NCBI Taxonomy" id="39950"/>
    <lineage>
        <taxon>Bacteria</taxon>
        <taxon>Bacillati</taxon>
        <taxon>Bacillota</taxon>
        <taxon>Negativicutes</taxon>
        <taxon>Veillonellales</taxon>
        <taxon>Veillonellaceae</taxon>
        <taxon>Dialister</taxon>
    </lineage>
</organism>
<dbReference type="Proteomes" id="UP000094757">
    <property type="component" value="Chromosome"/>
</dbReference>
<reference evidence="2" key="1">
    <citation type="submission" date="2016-08" db="EMBL/GenBank/DDBJ databases">
        <authorList>
            <person name="Holder M.E."/>
            <person name="Ajami N.J."/>
            <person name="Petrosino J.F."/>
        </authorList>
    </citation>
    <scope>NUCLEOTIDE SEQUENCE [LARGE SCALE GENOMIC DNA]</scope>
    <source>
        <strain evidence="2">F0677</strain>
    </source>
</reference>
<gene>
    <name evidence="1" type="ORF">BCB69_03810</name>
</gene>
<dbReference type="RefSeq" id="WP_069177046.1">
    <property type="nucleotide sequence ID" value="NZ_CP017037.1"/>
</dbReference>
<accession>A0A1B3WE21</accession>
<dbReference type="KEGG" id="dpn:BCB69_03810"/>
<protein>
    <submittedName>
        <fullName evidence="1">Uncharacterized protein</fullName>
    </submittedName>
</protein>
<evidence type="ECO:0000313" key="2">
    <source>
        <dbReference type="Proteomes" id="UP000094757"/>
    </source>
</evidence>
<dbReference type="STRING" id="39950.BCB69_03810"/>